<keyword evidence="1" id="KW-0547">Nucleotide-binding</keyword>
<keyword evidence="1" id="KW-0234">DNA repair</keyword>
<dbReference type="Proteomes" id="UP001149079">
    <property type="component" value="Unassembled WGS sequence"/>
</dbReference>
<dbReference type="InterPro" id="IPR010285">
    <property type="entry name" value="DNA_helicase_pif1-like_DEAD"/>
</dbReference>
<comment type="catalytic activity">
    <reaction evidence="1">
        <text>ATP + H2O = ADP + phosphate + H(+)</text>
        <dbReference type="Rhea" id="RHEA:13065"/>
        <dbReference type="ChEBI" id="CHEBI:15377"/>
        <dbReference type="ChEBI" id="CHEBI:15378"/>
        <dbReference type="ChEBI" id="CHEBI:30616"/>
        <dbReference type="ChEBI" id="CHEBI:43474"/>
        <dbReference type="ChEBI" id="CHEBI:456216"/>
        <dbReference type="EC" id="5.6.2.3"/>
    </reaction>
</comment>
<keyword evidence="1" id="KW-0067">ATP-binding</keyword>
<evidence type="ECO:0000313" key="4">
    <source>
        <dbReference type="EMBL" id="KAJ5142497.1"/>
    </source>
</evidence>
<dbReference type="EC" id="5.6.2.3" evidence="1"/>
<keyword evidence="1" id="KW-0378">Hydrolase</keyword>
<organism evidence="4 5">
    <name type="scientific">Penicillium bovifimosum</name>
    <dbReference type="NCBI Taxonomy" id="126998"/>
    <lineage>
        <taxon>Eukaryota</taxon>
        <taxon>Fungi</taxon>
        <taxon>Dikarya</taxon>
        <taxon>Ascomycota</taxon>
        <taxon>Pezizomycotina</taxon>
        <taxon>Eurotiomycetes</taxon>
        <taxon>Eurotiomycetidae</taxon>
        <taxon>Eurotiales</taxon>
        <taxon>Aspergillaceae</taxon>
        <taxon>Penicillium</taxon>
    </lineage>
</organism>
<evidence type="ECO:0000259" key="3">
    <source>
        <dbReference type="Pfam" id="PF14214"/>
    </source>
</evidence>
<accession>A0A9W9H9E3</accession>
<proteinExistence type="inferred from homology"/>
<dbReference type="GO" id="GO:0000723">
    <property type="term" value="P:telomere maintenance"/>
    <property type="evidence" value="ECO:0007669"/>
    <property type="project" value="InterPro"/>
</dbReference>
<sequence>MLTPFSRERKVDYSEYVRHLIKHESGRFASHPRFRFLAFNTIMRRQASKKSGFYVRRRHRQAEAELDPRELLDLIQSDTPEADALIRSIAAFGSSLRGTRPYWFSQRREPQAMVKGLGAGHIFLTQSAADLHWPDLMRHLPRYQEWVQADANQRARIARENLRDNPHIAAYWFDFRWRTFLNTVLKEKLNVSDYWSRYEWQDRGSTHAHSILWVESAPDGDRLLTSELRGAPSMRSSAMCTVWCVDPPDQLLINLDGKAGTGKSHVIGVIYSVLQDLTNEAGITTTPILRAAPTGVAAHAIAGFTLHRLFRLPVPLTAGYQELPATTVRDLQELFAGVRYLIIDEKSFDGRRIPKESLILHFLDNQRKYRKSGSTDSRY</sequence>
<dbReference type="GO" id="GO:0006281">
    <property type="term" value="P:DNA repair"/>
    <property type="evidence" value="ECO:0007669"/>
    <property type="project" value="UniProtKB-KW"/>
</dbReference>
<dbReference type="PANTHER" id="PTHR47642:SF6">
    <property type="entry name" value="ATP-DEPENDENT DNA HELICASE"/>
    <property type="match status" value="1"/>
</dbReference>
<dbReference type="Gene3D" id="3.40.50.300">
    <property type="entry name" value="P-loop containing nucleotide triphosphate hydrolases"/>
    <property type="match status" value="1"/>
</dbReference>
<dbReference type="PANTHER" id="PTHR47642">
    <property type="entry name" value="ATP-DEPENDENT DNA HELICASE"/>
    <property type="match status" value="1"/>
</dbReference>
<feature type="domain" description="Helitron helicase-like" evidence="3">
    <location>
        <begin position="16"/>
        <end position="211"/>
    </location>
</feature>
<evidence type="ECO:0000259" key="2">
    <source>
        <dbReference type="Pfam" id="PF05970"/>
    </source>
</evidence>
<dbReference type="AlphaFoldDB" id="A0A9W9H9E3"/>
<feature type="domain" description="DNA helicase Pif1-like DEAD-box helicase" evidence="2">
    <location>
        <begin position="253"/>
        <end position="351"/>
    </location>
</feature>
<dbReference type="GO" id="GO:0005524">
    <property type="term" value="F:ATP binding"/>
    <property type="evidence" value="ECO:0007669"/>
    <property type="project" value="UniProtKB-KW"/>
</dbReference>
<dbReference type="GO" id="GO:0016787">
    <property type="term" value="F:hydrolase activity"/>
    <property type="evidence" value="ECO:0007669"/>
    <property type="project" value="UniProtKB-KW"/>
</dbReference>
<name>A0A9W9H9E3_9EURO</name>
<dbReference type="RefSeq" id="XP_056524141.1">
    <property type="nucleotide sequence ID" value="XM_056662028.1"/>
</dbReference>
<dbReference type="GeneID" id="81401198"/>
<dbReference type="GO" id="GO:0043139">
    <property type="term" value="F:5'-3' DNA helicase activity"/>
    <property type="evidence" value="ECO:0007669"/>
    <property type="project" value="UniProtKB-EC"/>
</dbReference>
<comment type="cofactor">
    <cofactor evidence="1">
        <name>Mg(2+)</name>
        <dbReference type="ChEBI" id="CHEBI:18420"/>
    </cofactor>
</comment>
<dbReference type="InterPro" id="IPR051055">
    <property type="entry name" value="PIF1_helicase"/>
</dbReference>
<protein>
    <recommendedName>
        <fullName evidence="1">ATP-dependent DNA helicase</fullName>
        <ecNumber evidence="1">5.6.2.3</ecNumber>
    </recommendedName>
</protein>
<dbReference type="Pfam" id="PF14214">
    <property type="entry name" value="Helitron_like_N"/>
    <property type="match status" value="1"/>
</dbReference>
<reference evidence="4" key="1">
    <citation type="submission" date="2022-11" db="EMBL/GenBank/DDBJ databases">
        <authorList>
            <person name="Petersen C."/>
        </authorList>
    </citation>
    <scope>NUCLEOTIDE SEQUENCE</scope>
    <source>
        <strain evidence="4">IBT 22155</strain>
    </source>
</reference>
<keyword evidence="1" id="KW-0233">DNA recombination</keyword>
<comment type="caution">
    <text evidence="4">The sequence shown here is derived from an EMBL/GenBank/DDBJ whole genome shotgun (WGS) entry which is preliminary data.</text>
</comment>
<dbReference type="InterPro" id="IPR027417">
    <property type="entry name" value="P-loop_NTPase"/>
</dbReference>
<gene>
    <name evidence="4" type="ORF">N7515_001284</name>
</gene>
<keyword evidence="1" id="KW-0227">DNA damage</keyword>
<dbReference type="InterPro" id="IPR025476">
    <property type="entry name" value="Helitron_helicase-like"/>
</dbReference>
<keyword evidence="1" id="KW-0347">Helicase</keyword>
<evidence type="ECO:0000256" key="1">
    <source>
        <dbReference type="RuleBase" id="RU363044"/>
    </source>
</evidence>
<keyword evidence="5" id="KW-1185">Reference proteome</keyword>
<reference evidence="4" key="2">
    <citation type="journal article" date="2023" name="IMA Fungus">
        <title>Comparative genomic study of the Penicillium genus elucidates a diverse pangenome and 15 lateral gene transfer events.</title>
        <authorList>
            <person name="Petersen C."/>
            <person name="Sorensen T."/>
            <person name="Nielsen M.R."/>
            <person name="Sondergaard T.E."/>
            <person name="Sorensen J.L."/>
            <person name="Fitzpatrick D.A."/>
            <person name="Frisvad J.C."/>
            <person name="Nielsen K.L."/>
        </authorList>
    </citation>
    <scope>NUCLEOTIDE SEQUENCE</scope>
    <source>
        <strain evidence="4">IBT 22155</strain>
    </source>
</reference>
<dbReference type="Pfam" id="PF05970">
    <property type="entry name" value="PIF1"/>
    <property type="match status" value="1"/>
</dbReference>
<dbReference type="GO" id="GO:0006310">
    <property type="term" value="P:DNA recombination"/>
    <property type="evidence" value="ECO:0007669"/>
    <property type="project" value="UniProtKB-KW"/>
</dbReference>
<comment type="similarity">
    <text evidence="1">Belongs to the helicase family.</text>
</comment>
<dbReference type="OrthoDB" id="4368118at2759"/>
<dbReference type="EMBL" id="JAPQKL010000002">
    <property type="protein sequence ID" value="KAJ5142497.1"/>
    <property type="molecule type" value="Genomic_DNA"/>
</dbReference>
<evidence type="ECO:0000313" key="5">
    <source>
        <dbReference type="Proteomes" id="UP001149079"/>
    </source>
</evidence>